<comment type="catalytic activity">
    <reaction evidence="1">
        <text>ATP + protein L-histidine = ADP + protein N-phospho-L-histidine.</text>
        <dbReference type="EC" id="2.7.13.3"/>
    </reaction>
</comment>
<evidence type="ECO:0000259" key="8">
    <source>
        <dbReference type="PROSITE" id="PS50112"/>
    </source>
</evidence>
<dbReference type="SUPFAM" id="SSF55781">
    <property type="entry name" value="GAF domain-like"/>
    <property type="match status" value="1"/>
</dbReference>
<dbReference type="InterPro" id="IPR000700">
    <property type="entry name" value="PAS-assoc_C"/>
</dbReference>
<gene>
    <name evidence="11" type="ORF">MNBD_NITROSPINAE02-842</name>
</gene>
<sequence>MKKTFSIKSVWYGLIALFTLLPIVLLLPLIMHRSHALMLENAVLIENLHIDRIKGEVQSETKRLISMLENKGDSMAYALGRGPDIDLLLELFEAILSRENSIHALFIIDMNVGLVAGMDRSHDTGRMRKILPPQQPHERTFDADSPRVAIASMGRNYIGSPAMHEGAWNFDIAVPIGPRESPTGILVASIIVEELWGDIGAKLTRPKVDTYVIDRRGALLSAPPPGAIYKQGDILTRFHIVRSLIISERHSHMGALGAYEGIKGVPVFGVGAQIDILNWAIISEIPEEMITGPIYRFLLIVIGLGVLFVIIFGGFGFWLANGMLVPIISMSKSFKKAEAGDYSRADTTSSITEINQLIAGFDHMIGNINRREISLRKSEERFRNIFKNSNDAIFMIETKMDKIVEVNPKACAMLGYSREELLSTPMSAIHPKEIKEIGDFVQKVYKEGSAWTDELTCRTKKGNFLPAEISASVTEIEGKTFMIAMVRDITERKHFEDTLQNIASGVSAETGEAFFQKLVLSLATLLDANYAFIDEFVDDDAARTLAFCAHGEILDNMTYYLEDTPCSNVAGQRTCFYPYDVQKRFPKDRMLADMGVESYIGKPLYGSAGHAIGLIAIMDDKPMKSAEHLESIMEIFTARAEAEIERMGADKALRESEEKFSKAFHSSPDSITITSLEGGRIIEANEGFERIFGFTREETLGKSTLDLGLWPDPEIRKRFTGLLEKNGTVTDFEVELKTRQGENIICILSAEPIELSQTPYLIATTRDITDRKKTEKKLKESELWLQSIYSSLEEAVIVATADRKLKNINKAGEKMFGYSFEELEDKSTSVLHVDHDHYMEFGRRIKKAFDKGEPADFEFELKRKNGEIFPTEHTVSLLKNNEGATMGIISSVRDITERKKAEEALWESYRLLERSQKVASLGSYALDVSSGTWSSSEVLDKIFGITDGGFTRNVEGWLAIIHPEHKEEMQNYFAGHVLAGRNKFDKEYRIVRRDDRRERWVHGLGELVLDEDQNPVKMIGTIQDITERVRAERELAMHRDHLEELVEARTNELTNVNKELESFAYSVSHDLRAPLRAIDGFSKALLEDYAAKLDKEGKNYLGRVRAATGRMALLIDDLLTLSRVTRTRMMSGQVDLSRLAHDVADDLRKECPECNVEFAIEEGLVAQG</sequence>
<dbReference type="InterPro" id="IPR013655">
    <property type="entry name" value="PAS_fold_3"/>
</dbReference>
<dbReference type="Gene3D" id="3.30.450.20">
    <property type="entry name" value="PAS domain"/>
    <property type="match status" value="4"/>
</dbReference>
<evidence type="ECO:0000256" key="4">
    <source>
        <dbReference type="ARBA" id="ARBA00022679"/>
    </source>
</evidence>
<evidence type="ECO:0000256" key="6">
    <source>
        <dbReference type="SAM" id="Coils"/>
    </source>
</evidence>
<dbReference type="InterPro" id="IPR036097">
    <property type="entry name" value="HisK_dim/P_sf"/>
</dbReference>
<evidence type="ECO:0000256" key="5">
    <source>
        <dbReference type="ARBA" id="ARBA00022777"/>
    </source>
</evidence>
<evidence type="ECO:0000256" key="2">
    <source>
        <dbReference type="ARBA" id="ARBA00012438"/>
    </source>
</evidence>
<dbReference type="Gene3D" id="1.10.287.130">
    <property type="match status" value="1"/>
</dbReference>
<evidence type="ECO:0000259" key="9">
    <source>
        <dbReference type="PROSITE" id="PS50113"/>
    </source>
</evidence>
<dbReference type="CDD" id="cd00082">
    <property type="entry name" value="HisKA"/>
    <property type="match status" value="1"/>
</dbReference>
<dbReference type="CDD" id="cd00130">
    <property type="entry name" value="PAS"/>
    <property type="match status" value="4"/>
</dbReference>
<dbReference type="InterPro" id="IPR052162">
    <property type="entry name" value="Sensor_kinase/Photoreceptor"/>
</dbReference>
<feature type="domain" description="PAC" evidence="9">
    <location>
        <begin position="730"/>
        <end position="780"/>
    </location>
</feature>
<dbReference type="PROSITE" id="PS50112">
    <property type="entry name" value="PAS"/>
    <property type="match status" value="3"/>
</dbReference>
<evidence type="ECO:0000259" key="10">
    <source>
        <dbReference type="PROSITE" id="PS50885"/>
    </source>
</evidence>
<dbReference type="PROSITE" id="PS50885">
    <property type="entry name" value="HAMP"/>
    <property type="match status" value="1"/>
</dbReference>
<evidence type="ECO:0000256" key="1">
    <source>
        <dbReference type="ARBA" id="ARBA00000085"/>
    </source>
</evidence>
<feature type="domain" description="PAC" evidence="9">
    <location>
        <begin position="855"/>
        <end position="907"/>
    </location>
</feature>
<dbReference type="PANTHER" id="PTHR43304:SF1">
    <property type="entry name" value="PAC DOMAIN-CONTAINING PROTEIN"/>
    <property type="match status" value="1"/>
</dbReference>
<keyword evidence="7" id="KW-0812">Transmembrane</keyword>
<name>A0A3B1CCT6_9ZZZZ</name>
<evidence type="ECO:0000313" key="11">
    <source>
        <dbReference type="EMBL" id="VAX24471.1"/>
    </source>
</evidence>
<dbReference type="SMART" id="SM00388">
    <property type="entry name" value="HisKA"/>
    <property type="match status" value="1"/>
</dbReference>
<protein>
    <recommendedName>
        <fullName evidence="2">histidine kinase</fullName>
        <ecNumber evidence="2">2.7.13.3</ecNumber>
    </recommendedName>
</protein>
<evidence type="ECO:0000256" key="3">
    <source>
        <dbReference type="ARBA" id="ARBA00022553"/>
    </source>
</evidence>
<dbReference type="NCBIfam" id="TIGR00229">
    <property type="entry name" value="sensory_box"/>
    <property type="match status" value="4"/>
</dbReference>
<reference evidence="11" key="1">
    <citation type="submission" date="2018-06" db="EMBL/GenBank/DDBJ databases">
        <authorList>
            <person name="Zhirakovskaya E."/>
        </authorList>
    </citation>
    <scope>NUCLEOTIDE SEQUENCE</scope>
</reference>
<feature type="coiled-coil region" evidence="6">
    <location>
        <begin position="1028"/>
        <end position="1059"/>
    </location>
</feature>
<dbReference type="AlphaFoldDB" id="A0A3B1CCT6"/>
<dbReference type="GO" id="GO:0000155">
    <property type="term" value="F:phosphorelay sensor kinase activity"/>
    <property type="evidence" value="ECO:0007669"/>
    <property type="project" value="InterPro"/>
</dbReference>
<dbReference type="Pfam" id="PF08447">
    <property type="entry name" value="PAS_3"/>
    <property type="match status" value="1"/>
</dbReference>
<organism evidence="11">
    <name type="scientific">hydrothermal vent metagenome</name>
    <dbReference type="NCBI Taxonomy" id="652676"/>
    <lineage>
        <taxon>unclassified sequences</taxon>
        <taxon>metagenomes</taxon>
        <taxon>ecological metagenomes</taxon>
    </lineage>
</organism>
<keyword evidence="7" id="KW-1133">Transmembrane helix</keyword>
<dbReference type="InterPro" id="IPR000014">
    <property type="entry name" value="PAS"/>
</dbReference>
<dbReference type="InterPro" id="IPR029016">
    <property type="entry name" value="GAF-like_dom_sf"/>
</dbReference>
<accession>A0A3B1CCT6</accession>
<feature type="domain" description="HAMP" evidence="10">
    <location>
        <begin position="321"/>
        <end position="373"/>
    </location>
</feature>
<keyword evidence="6" id="KW-0175">Coiled coil</keyword>
<dbReference type="FunFam" id="1.10.287.130:FF:000070">
    <property type="entry name" value="Histidine kinase sensor protein"/>
    <property type="match status" value="1"/>
</dbReference>
<dbReference type="SUPFAM" id="SSF55785">
    <property type="entry name" value="PYP-like sensor domain (PAS domain)"/>
    <property type="match status" value="4"/>
</dbReference>
<feature type="transmembrane region" description="Helical" evidence="7">
    <location>
        <begin position="297"/>
        <end position="320"/>
    </location>
</feature>
<keyword evidence="3" id="KW-0597">Phosphoprotein</keyword>
<dbReference type="PANTHER" id="PTHR43304">
    <property type="entry name" value="PHYTOCHROME-LIKE PROTEIN CPH1"/>
    <property type="match status" value="1"/>
</dbReference>
<keyword evidence="5" id="KW-0418">Kinase</keyword>
<feature type="domain" description="PAS" evidence="8">
    <location>
        <begin position="656"/>
        <end position="705"/>
    </location>
</feature>
<keyword evidence="7" id="KW-0472">Membrane</keyword>
<dbReference type="Gene3D" id="3.30.450.40">
    <property type="match status" value="1"/>
</dbReference>
<dbReference type="InterPro" id="IPR035965">
    <property type="entry name" value="PAS-like_dom_sf"/>
</dbReference>
<dbReference type="SMART" id="SM00091">
    <property type="entry name" value="PAS"/>
    <property type="match status" value="3"/>
</dbReference>
<dbReference type="SMART" id="SM00086">
    <property type="entry name" value="PAC"/>
    <property type="match status" value="4"/>
</dbReference>
<feature type="transmembrane region" description="Helical" evidence="7">
    <location>
        <begin position="12"/>
        <end position="31"/>
    </location>
</feature>
<dbReference type="InterPro" id="IPR003660">
    <property type="entry name" value="HAMP_dom"/>
</dbReference>
<dbReference type="InterPro" id="IPR001610">
    <property type="entry name" value="PAC"/>
</dbReference>
<evidence type="ECO:0000256" key="7">
    <source>
        <dbReference type="SAM" id="Phobius"/>
    </source>
</evidence>
<feature type="domain" description="PAC" evidence="9">
    <location>
        <begin position="984"/>
        <end position="1037"/>
    </location>
</feature>
<dbReference type="EC" id="2.7.13.3" evidence="2"/>
<dbReference type="Pfam" id="PF13426">
    <property type="entry name" value="PAS_9"/>
    <property type="match status" value="3"/>
</dbReference>
<dbReference type="Gene3D" id="6.10.340.10">
    <property type="match status" value="1"/>
</dbReference>
<dbReference type="Pfam" id="PF00512">
    <property type="entry name" value="HisKA"/>
    <property type="match status" value="1"/>
</dbReference>
<feature type="domain" description="PAS" evidence="8">
    <location>
        <begin position="378"/>
        <end position="448"/>
    </location>
</feature>
<dbReference type="EMBL" id="UOGE01000095">
    <property type="protein sequence ID" value="VAX24471.1"/>
    <property type="molecule type" value="Genomic_DNA"/>
</dbReference>
<dbReference type="InterPro" id="IPR003661">
    <property type="entry name" value="HisK_dim/P_dom"/>
</dbReference>
<dbReference type="PROSITE" id="PS50113">
    <property type="entry name" value="PAC"/>
    <property type="match status" value="3"/>
</dbReference>
<feature type="non-terminal residue" evidence="11">
    <location>
        <position position="1168"/>
    </location>
</feature>
<proteinExistence type="predicted"/>
<dbReference type="SUPFAM" id="SSF47384">
    <property type="entry name" value="Homodimeric domain of signal transducing histidine kinase"/>
    <property type="match status" value="1"/>
</dbReference>
<keyword evidence="4" id="KW-0808">Transferase</keyword>
<feature type="domain" description="PAS" evidence="8">
    <location>
        <begin position="781"/>
        <end position="852"/>
    </location>
</feature>
<dbReference type="GO" id="GO:0016020">
    <property type="term" value="C:membrane"/>
    <property type="evidence" value="ECO:0007669"/>
    <property type="project" value="InterPro"/>
</dbReference>
<dbReference type="Gene3D" id="2.10.70.100">
    <property type="match status" value="1"/>
</dbReference>